<reference evidence="1" key="2">
    <citation type="journal article" date="2015" name="Fish Shellfish Immunol.">
        <title>Early steps in the European eel (Anguilla anguilla)-Vibrio vulnificus interaction in the gills: Role of the RtxA13 toxin.</title>
        <authorList>
            <person name="Callol A."/>
            <person name="Pajuelo D."/>
            <person name="Ebbesson L."/>
            <person name="Teles M."/>
            <person name="MacKenzie S."/>
            <person name="Amaro C."/>
        </authorList>
    </citation>
    <scope>NUCLEOTIDE SEQUENCE</scope>
</reference>
<name>A0A0E9XRQ2_ANGAN</name>
<organism evidence="1">
    <name type="scientific">Anguilla anguilla</name>
    <name type="common">European freshwater eel</name>
    <name type="synonym">Muraena anguilla</name>
    <dbReference type="NCBI Taxonomy" id="7936"/>
    <lineage>
        <taxon>Eukaryota</taxon>
        <taxon>Metazoa</taxon>
        <taxon>Chordata</taxon>
        <taxon>Craniata</taxon>
        <taxon>Vertebrata</taxon>
        <taxon>Euteleostomi</taxon>
        <taxon>Actinopterygii</taxon>
        <taxon>Neopterygii</taxon>
        <taxon>Teleostei</taxon>
        <taxon>Anguilliformes</taxon>
        <taxon>Anguillidae</taxon>
        <taxon>Anguilla</taxon>
    </lineage>
</organism>
<protein>
    <submittedName>
        <fullName evidence="1">Uncharacterized protein</fullName>
    </submittedName>
</protein>
<dbReference type="AlphaFoldDB" id="A0A0E9XRQ2"/>
<accession>A0A0E9XRQ2</accession>
<dbReference type="EMBL" id="GBXM01003160">
    <property type="protein sequence ID" value="JAI05418.1"/>
    <property type="molecule type" value="Transcribed_RNA"/>
</dbReference>
<sequence>MTLGPYLTDVFPEPADVEKSKPLLIRVDKVLLEVCHSFISSQVQSVCAYVCVCAFVCV</sequence>
<evidence type="ECO:0000313" key="1">
    <source>
        <dbReference type="EMBL" id="JAI05418.1"/>
    </source>
</evidence>
<reference evidence="1" key="1">
    <citation type="submission" date="2014-11" db="EMBL/GenBank/DDBJ databases">
        <authorList>
            <person name="Amaro Gonzalez C."/>
        </authorList>
    </citation>
    <scope>NUCLEOTIDE SEQUENCE</scope>
</reference>
<proteinExistence type="predicted"/>